<dbReference type="EMBL" id="CP019343">
    <property type="protein sequence ID" value="ARN75184.1"/>
    <property type="molecule type" value="Genomic_DNA"/>
</dbReference>
<accession>A0A1X9NDQ1</accession>
<organism evidence="2 3">
    <name type="scientific">Oceanicoccus sagamiensis</name>
    <dbReference type="NCBI Taxonomy" id="716816"/>
    <lineage>
        <taxon>Bacteria</taxon>
        <taxon>Pseudomonadati</taxon>
        <taxon>Pseudomonadota</taxon>
        <taxon>Gammaproteobacteria</taxon>
        <taxon>Cellvibrionales</taxon>
        <taxon>Spongiibacteraceae</taxon>
        <taxon>Oceanicoccus</taxon>
    </lineage>
</organism>
<evidence type="ECO:0000256" key="1">
    <source>
        <dbReference type="SAM" id="SignalP"/>
    </source>
</evidence>
<feature type="signal peptide" evidence="1">
    <location>
        <begin position="1"/>
        <end position="19"/>
    </location>
</feature>
<dbReference type="Gene3D" id="2.40.128.520">
    <property type="match status" value="1"/>
</dbReference>
<dbReference type="Proteomes" id="UP000193450">
    <property type="component" value="Chromosome"/>
</dbReference>
<dbReference type="AlphaFoldDB" id="A0A1X9NDQ1"/>
<evidence type="ECO:0000313" key="3">
    <source>
        <dbReference type="Proteomes" id="UP000193450"/>
    </source>
</evidence>
<proteinExistence type="predicted"/>
<dbReference type="OrthoDB" id="5734900at2"/>
<name>A0A1X9NDQ1_9GAMM</name>
<sequence>MNRWLVALLSLVAALTASAQEASPLEGLWQHPDQPVIIEMQPVGELMEGKVHSNSDKPESVGKTIFRELRYDKKEQCWQGWVYVKRLDEEKATCLSLDNPNRFRMTVKVGFFSKTVKWQRVEG</sequence>
<evidence type="ECO:0000313" key="2">
    <source>
        <dbReference type="EMBL" id="ARN75184.1"/>
    </source>
</evidence>
<reference evidence="2 3" key="1">
    <citation type="submission" date="2016-11" db="EMBL/GenBank/DDBJ databases">
        <title>Trade-off between light-utilization and light-protection in marine flavobacteria.</title>
        <authorList>
            <person name="Kumagai Y."/>
        </authorList>
    </citation>
    <scope>NUCLEOTIDE SEQUENCE [LARGE SCALE GENOMIC DNA]</scope>
    <source>
        <strain evidence="2 3">NBRC 107125</strain>
    </source>
</reference>
<keyword evidence="1" id="KW-0732">Signal</keyword>
<keyword evidence="3" id="KW-1185">Reference proteome</keyword>
<dbReference type="STRING" id="716816.BST96_14295"/>
<dbReference type="KEGG" id="osg:BST96_14295"/>
<protein>
    <submittedName>
        <fullName evidence="2">Uncharacterized protein</fullName>
    </submittedName>
</protein>
<feature type="chain" id="PRO_5012237076" evidence="1">
    <location>
        <begin position="20"/>
        <end position="123"/>
    </location>
</feature>
<dbReference type="RefSeq" id="WP_085759356.1">
    <property type="nucleotide sequence ID" value="NZ_CP019343.1"/>
</dbReference>
<gene>
    <name evidence="2" type="ORF">BST96_14295</name>
</gene>